<protein>
    <recommendedName>
        <fullName evidence="1">folate gamma-glutamyl hydrolase</fullName>
        <ecNumber evidence="1">3.4.19.9</ecNumber>
    </recommendedName>
</protein>
<dbReference type="EC" id="3.4.19.9" evidence="1"/>
<reference evidence="4" key="1">
    <citation type="submission" date="2025-08" db="UniProtKB">
        <authorList>
            <consortium name="RefSeq"/>
        </authorList>
    </citation>
    <scope>IDENTIFICATION</scope>
    <source>
        <tissue evidence="4">Testes</tissue>
    </source>
</reference>
<keyword evidence="3" id="KW-1185">Reference proteome</keyword>
<keyword evidence="1" id="KW-0378">Hydrolase</keyword>
<dbReference type="PROSITE" id="PS51275">
    <property type="entry name" value="PEPTIDASE_C26_GGH"/>
    <property type="match status" value="1"/>
</dbReference>
<dbReference type="Gene3D" id="3.40.50.880">
    <property type="match status" value="1"/>
</dbReference>
<feature type="active site" evidence="1">
    <location>
        <position position="132"/>
    </location>
</feature>
<name>A0ABM0LWC9_SACKO</name>
<dbReference type="RefSeq" id="XP_006812070.1">
    <property type="nucleotide sequence ID" value="XM_006812007.1"/>
</dbReference>
<dbReference type="PANTHER" id="PTHR11315">
    <property type="entry name" value="PROTEASE FAMILY C26 GAMMA-GLUTAMYL HYDROLASE"/>
    <property type="match status" value="1"/>
</dbReference>
<comment type="catalytic activity">
    <reaction evidence="1">
        <text>(6S)-5,6,7,8-tetrahydrofolyl-(gamma-L-Glu)(n) + (n-1) H2O = (6S)-5,6,7,8-tetrahydrofolate + (n-1) L-glutamate</text>
        <dbReference type="Rhea" id="RHEA:56784"/>
        <dbReference type="Rhea" id="RHEA-COMP:14738"/>
        <dbReference type="ChEBI" id="CHEBI:15377"/>
        <dbReference type="ChEBI" id="CHEBI:29985"/>
        <dbReference type="ChEBI" id="CHEBI:57453"/>
        <dbReference type="ChEBI" id="CHEBI:141005"/>
        <dbReference type="EC" id="3.4.19.9"/>
    </reaction>
</comment>
<organism evidence="3 4">
    <name type="scientific">Saccoglossus kowalevskii</name>
    <name type="common">Acorn worm</name>
    <dbReference type="NCBI Taxonomy" id="10224"/>
    <lineage>
        <taxon>Eukaryota</taxon>
        <taxon>Metazoa</taxon>
        <taxon>Hemichordata</taxon>
        <taxon>Enteropneusta</taxon>
        <taxon>Harrimaniidae</taxon>
        <taxon>Saccoglossus</taxon>
    </lineage>
</organism>
<evidence type="ECO:0000313" key="3">
    <source>
        <dbReference type="Proteomes" id="UP000694865"/>
    </source>
</evidence>
<dbReference type="PANTHER" id="PTHR11315:SF0">
    <property type="entry name" value="FOLATE GAMMA-GLUTAMYL HYDROLASE"/>
    <property type="match status" value="1"/>
</dbReference>
<dbReference type="InterPro" id="IPR017926">
    <property type="entry name" value="GATASE"/>
</dbReference>
<dbReference type="InterPro" id="IPR015527">
    <property type="entry name" value="Pept_C26_g-glut_hydrolase"/>
</dbReference>
<gene>
    <name evidence="4" type="primary">LOC102807920</name>
</gene>
<feature type="domain" description="Glutamine amidotransferase" evidence="2">
    <location>
        <begin position="11"/>
        <end position="136"/>
    </location>
</feature>
<evidence type="ECO:0000313" key="4">
    <source>
        <dbReference type="RefSeq" id="XP_006812070.1"/>
    </source>
</evidence>
<dbReference type="PROSITE" id="PS51273">
    <property type="entry name" value="GATASE_TYPE_1"/>
    <property type="match status" value="1"/>
</dbReference>
<dbReference type="Pfam" id="PF00117">
    <property type="entry name" value="GATase"/>
    <property type="match status" value="1"/>
</dbReference>
<evidence type="ECO:0000259" key="2">
    <source>
        <dbReference type="Pfam" id="PF00117"/>
    </source>
</evidence>
<accession>A0ABM0LWC9</accession>
<dbReference type="SUPFAM" id="SSF52317">
    <property type="entry name" value="Class I glutamine amidotransferase-like"/>
    <property type="match status" value="1"/>
</dbReference>
<proteinExistence type="predicted"/>
<dbReference type="InterPro" id="IPR029062">
    <property type="entry name" value="Class_I_gatase-like"/>
</dbReference>
<feature type="active site" description="Nucleophile" evidence="1">
    <location>
        <position position="18"/>
    </location>
</feature>
<dbReference type="Proteomes" id="UP000694865">
    <property type="component" value="Unplaced"/>
</dbReference>
<evidence type="ECO:0000256" key="1">
    <source>
        <dbReference type="PROSITE-ProRule" id="PRU00607"/>
    </source>
</evidence>
<dbReference type="GeneID" id="102807920"/>
<sequence>MITQANNADDPFPIWGTCMGFQLLTYLTSGENLLTDTNSTLVSYPLYFQQAYKTSKLFGSGSAETGDIINILSKENVTFNAHFYGITPKTFNNNTKLRTFYRMLTTNYDDNGKEFVSMIEAFKYPFYGAQWHPEKNNFEFVAKLGPNLHHSADAIKVTLYMAQFFVNEARKSSHKFKNATEEAAALIYNFPVVYTAGNTSYEQCYFF</sequence>